<evidence type="ECO:0000313" key="8">
    <source>
        <dbReference type="Proteomes" id="UP000605848"/>
    </source>
</evidence>
<dbReference type="Pfam" id="PF01810">
    <property type="entry name" value="LysE"/>
    <property type="match status" value="1"/>
</dbReference>
<accession>A0A937CYK0</accession>
<evidence type="ECO:0000256" key="3">
    <source>
        <dbReference type="ARBA" id="ARBA00022692"/>
    </source>
</evidence>
<evidence type="ECO:0000256" key="1">
    <source>
        <dbReference type="ARBA" id="ARBA00004651"/>
    </source>
</evidence>
<dbReference type="PIRSF" id="PIRSF006324">
    <property type="entry name" value="LeuE"/>
    <property type="match status" value="1"/>
</dbReference>
<comment type="subcellular location">
    <subcellularLocation>
        <location evidence="1">Cell membrane</location>
        <topology evidence="1">Multi-pass membrane protein</topology>
    </subcellularLocation>
</comment>
<dbReference type="PANTHER" id="PTHR30086">
    <property type="entry name" value="ARGININE EXPORTER PROTEIN ARGO"/>
    <property type="match status" value="1"/>
</dbReference>
<dbReference type="InterPro" id="IPR001123">
    <property type="entry name" value="LeuE-type"/>
</dbReference>
<reference evidence="7" key="1">
    <citation type="submission" date="2021-01" db="EMBL/GenBank/DDBJ databases">
        <title>Microvirga sp.</title>
        <authorList>
            <person name="Kim M.K."/>
        </authorList>
    </citation>
    <scope>NUCLEOTIDE SEQUENCE</scope>
    <source>
        <strain evidence="7">5420S-16</strain>
    </source>
</reference>
<gene>
    <name evidence="7" type="ORF">JKG68_05790</name>
</gene>
<evidence type="ECO:0000256" key="4">
    <source>
        <dbReference type="ARBA" id="ARBA00022989"/>
    </source>
</evidence>
<comment type="caution">
    <text evidence="7">The sequence shown here is derived from an EMBL/GenBank/DDBJ whole genome shotgun (WGS) entry which is preliminary data.</text>
</comment>
<feature type="transmembrane region" description="Helical" evidence="6">
    <location>
        <begin position="113"/>
        <end position="134"/>
    </location>
</feature>
<keyword evidence="8" id="KW-1185">Reference proteome</keyword>
<feature type="transmembrane region" description="Helical" evidence="6">
    <location>
        <begin position="75"/>
        <end position="92"/>
    </location>
</feature>
<organism evidence="7 8">
    <name type="scientific">Microvirga aerilata</name>
    <dbReference type="NCBI Taxonomy" id="670292"/>
    <lineage>
        <taxon>Bacteria</taxon>
        <taxon>Pseudomonadati</taxon>
        <taxon>Pseudomonadota</taxon>
        <taxon>Alphaproteobacteria</taxon>
        <taxon>Hyphomicrobiales</taxon>
        <taxon>Methylobacteriaceae</taxon>
        <taxon>Microvirga</taxon>
    </lineage>
</organism>
<evidence type="ECO:0000313" key="7">
    <source>
        <dbReference type="EMBL" id="MBL0403471.1"/>
    </source>
</evidence>
<feature type="transmembrane region" description="Helical" evidence="6">
    <location>
        <begin position="154"/>
        <end position="179"/>
    </location>
</feature>
<dbReference type="EMBL" id="JAEQMY010000006">
    <property type="protein sequence ID" value="MBL0403471.1"/>
    <property type="molecule type" value="Genomic_DNA"/>
</dbReference>
<feature type="transmembrane region" description="Helical" evidence="6">
    <location>
        <begin position="41"/>
        <end position="69"/>
    </location>
</feature>
<dbReference type="PANTHER" id="PTHR30086:SF20">
    <property type="entry name" value="ARGININE EXPORTER PROTEIN ARGO-RELATED"/>
    <property type="match status" value="1"/>
</dbReference>
<dbReference type="GO" id="GO:0015171">
    <property type="term" value="F:amino acid transmembrane transporter activity"/>
    <property type="evidence" value="ECO:0007669"/>
    <property type="project" value="TreeGrafter"/>
</dbReference>
<dbReference type="GO" id="GO:0005886">
    <property type="term" value="C:plasma membrane"/>
    <property type="evidence" value="ECO:0007669"/>
    <property type="project" value="UniProtKB-SubCell"/>
</dbReference>
<keyword evidence="4 6" id="KW-1133">Transmembrane helix</keyword>
<dbReference type="RefSeq" id="WP_202056867.1">
    <property type="nucleotide sequence ID" value="NZ_JAEQMY010000006.1"/>
</dbReference>
<dbReference type="Proteomes" id="UP000605848">
    <property type="component" value="Unassembled WGS sequence"/>
</dbReference>
<dbReference type="AlphaFoldDB" id="A0A937CYK0"/>
<keyword evidence="2" id="KW-1003">Cell membrane</keyword>
<evidence type="ECO:0000256" key="5">
    <source>
        <dbReference type="ARBA" id="ARBA00023136"/>
    </source>
</evidence>
<protein>
    <submittedName>
        <fullName evidence="7">LysE family translocator</fullName>
    </submittedName>
</protein>
<sequence length="210" mass="22220">MLSSSTLAAVAIIALASALTPGPNMIYLVSRSICQGRAAGFISLTGIAGGSLFYIVSTSLGITSIVMALPYAYDALRLAGAAYLLYLAWQAVKPSGRAGFQLRNLPPDSNRKLFTMGLVTSVLNPKAALFYLSLLPQFIDPSRGYVLVQSVLLGLTQIVVAVVTYSLIIAAAGAVTVFLSGQSRWIVVQRWSMATVLGGLAVRMAFEAKR</sequence>
<evidence type="ECO:0000256" key="6">
    <source>
        <dbReference type="SAM" id="Phobius"/>
    </source>
</evidence>
<evidence type="ECO:0000256" key="2">
    <source>
        <dbReference type="ARBA" id="ARBA00022475"/>
    </source>
</evidence>
<keyword evidence="3 6" id="KW-0812">Transmembrane</keyword>
<feature type="transmembrane region" description="Helical" evidence="6">
    <location>
        <begin position="6"/>
        <end position="29"/>
    </location>
</feature>
<keyword evidence="5 6" id="KW-0472">Membrane</keyword>
<proteinExistence type="predicted"/>
<name>A0A937CYK0_9HYPH</name>